<proteinExistence type="predicted"/>
<evidence type="ECO:0000313" key="2">
    <source>
        <dbReference type="Proteomes" id="UP000219573"/>
    </source>
</evidence>
<dbReference type="OrthoDB" id="1683748at2"/>
<dbReference type="AlphaFoldDB" id="A0A285FHC9"/>
<evidence type="ECO:0008006" key="3">
    <source>
        <dbReference type="Google" id="ProtNLM"/>
    </source>
</evidence>
<organism evidence="1 2">
    <name type="scientific">Orenia metallireducens</name>
    <dbReference type="NCBI Taxonomy" id="1413210"/>
    <lineage>
        <taxon>Bacteria</taxon>
        <taxon>Bacillati</taxon>
        <taxon>Bacillota</taxon>
        <taxon>Clostridia</taxon>
        <taxon>Halanaerobiales</taxon>
        <taxon>Halobacteroidaceae</taxon>
        <taxon>Orenia</taxon>
    </lineage>
</organism>
<accession>A0A285FHC9</accession>
<gene>
    <name evidence="1" type="ORF">SAMN06265827_10272</name>
</gene>
<reference evidence="2" key="1">
    <citation type="submission" date="2017-09" db="EMBL/GenBank/DDBJ databases">
        <authorList>
            <person name="Varghese N."/>
            <person name="Submissions S."/>
        </authorList>
    </citation>
    <scope>NUCLEOTIDE SEQUENCE [LARGE SCALE GENOMIC DNA]</scope>
    <source>
        <strain evidence="2">MSL47</strain>
    </source>
</reference>
<dbReference type="Proteomes" id="UP000219573">
    <property type="component" value="Unassembled WGS sequence"/>
</dbReference>
<dbReference type="STRING" id="1413210.U472_06935"/>
<name>A0A285FHC9_9FIRM</name>
<dbReference type="EMBL" id="OBDZ01000002">
    <property type="protein sequence ID" value="SNY10680.1"/>
    <property type="molecule type" value="Genomic_DNA"/>
</dbReference>
<evidence type="ECO:0000313" key="1">
    <source>
        <dbReference type="EMBL" id="SNY10680.1"/>
    </source>
</evidence>
<sequence>MRPLTENEVITLQGLVQMETNGLLKAKAAHMLITDEDLKKEAQSGILAAEGRIKGLQQFIHENNILNQEEAH</sequence>
<protein>
    <recommendedName>
        <fullName evidence="3">Spore coat protein</fullName>
    </recommendedName>
</protein>
<keyword evidence="2" id="KW-1185">Reference proteome</keyword>
<dbReference type="RefSeq" id="WP_097016347.1">
    <property type="nucleotide sequence ID" value="NZ_OBDZ01000002.1"/>
</dbReference>